<keyword evidence="3" id="KW-1185">Reference proteome</keyword>
<gene>
    <name evidence="2" type="ORF">G7068_09580</name>
</gene>
<name>A0A6G7XGC2_9MICO</name>
<keyword evidence="1" id="KW-1133">Transmembrane helix</keyword>
<evidence type="ECO:0000256" key="1">
    <source>
        <dbReference type="SAM" id="Phobius"/>
    </source>
</evidence>
<feature type="transmembrane region" description="Helical" evidence="1">
    <location>
        <begin position="71"/>
        <end position="94"/>
    </location>
</feature>
<dbReference type="Pfam" id="PF04020">
    <property type="entry name" value="Phage_holin_4_2"/>
    <property type="match status" value="1"/>
</dbReference>
<keyword evidence="1" id="KW-0472">Membrane</keyword>
<dbReference type="PANTHER" id="PTHR37309:SF1">
    <property type="entry name" value="SLR0284 PROTEIN"/>
    <property type="match status" value="1"/>
</dbReference>
<reference evidence="2 3" key="1">
    <citation type="submission" date="2020-03" db="EMBL/GenBank/DDBJ databases">
        <title>Leucobacter sp. nov., isolated from beetles.</title>
        <authorList>
            <person name="Hyun D.-W."/>
            <person name="Bae J.-W."/>
        </authorList>
    </citation>
    <scope>NUCLEOTIDE SEQUENCE [LARGE SCALE GENOMIC DNA]</scope>
    <source>
        <strain evidence="2 3">HDW9C</strain>
    </source>
</reference>
<dbReference type="Proteomes" id="UP000502677">
    <property type="component" value="Chromosome"/>
</dbReference>
<dbReference type="InterPro" id="IPR007165">
    <property type="entry name" value="Phage_holin_4_2"/>
</dbReference>
<dbReference type="RefSeq" id="WP_166291510.1">
    <property type="nucleotide sequence ID" value="NZ_CP049863.1"/>
</dbReference>
<organism evidence="2 3">
    <name type="scientific">Leucobacter viscericola</name>
    <dbReference type="NCBI Taxonomy" id="2714935"/>
    <lineage>
        <taxon>Bacteria</taxon>
        <taxon>Bacillati</taxon>
        <taxon>Actinomycetota</taxon>
        <taxon>Actinomycetes</taxon>
        <taxon>Micrococcales</taxon>
        <taxon>Microbacteriaceae</taxon>
        <taxon>Leucobacter</taxon>
    </lineage>
</organism>
<evidence type="ECO:0000313" key="2">
    <source>
        <dbReference type="EMBL" id="QIK63421.1"/>
    </source>
</evidence>
<feature type="transmembrane region" description="Helical" evidence="1">
    <location>
        <begin position="106"/>
        <end position="127"/>
    </location>
</feature>
<dbReference type="AlphaFoldDB" id="A0A6G7XGC2"/>
<evidence type="ECO:0000313" key="3">
    <source>
        <dbReference type="Proteomes" id="UP000502677"/>
    </source>
</evidence>
<dbReference type="PANTHER" id="PTHR37309">
    <property type="entry name" value="SLR0284 PROTEIN"/>
    <property type="match status" value="1"/>
</dbReference>
<feature type="transmembrane region" description="Helical" evidence="1">
    <location>
        <begin position="41"/>
        <end position="59"/>
    </location>
</feature>
<proteinExistence type="predicted"/>
<sequence>MRTLARILVSSFALWLTTLIVGGSGNHGVWVEPFGEGNDGYLITLVLVALVFGLVNGTLGKLVRFVSIPLYILTLGLFGLIINGIMFAIVAWLSDLAGFGLRIDNFWWGVLAALVLSILSGILNGLLGTNRKHDRDH</sequence>
<protein>
    <submittedName>
        <fullName evidence="2">Phage holin family protein</fullName>
    </submittedName>
</protein>
<accession>A0A6G7XGC2</accession>
<dbReference type="KEGG" id="lvi:G7068_09580"/>
<keyword evidence="1" id="KW-0812">Transmembrane</keyword>
<dbReference type="EMBL" id="CP049863">
    <property type="protein sequence ID" value="QIK63421.1"/>
    <property type="molecule type" value="Genomic_DNA"/>
</dbReference>